<dbReference type="EMBL" id="PGCI01000005">
    <property type="protein sequence ID" value="PLW51390.1"/>
    <property type="molecule type" value="Genomic_DNA"/>
</dbReference>
<gene>
    <name evidence="3" type="ORF">PCASD_00350</name>
</gene>
<dbReference type="Pfam" id="PF20231">
    <property type="entry name" value="DUF6589"/>
    <property type="match status" value="1"/>
</dbReference>
<protein>
    <recommendedName>
        <fullName evidence="2">DUF6589 domain-containing protein</fullName>
    </recommendedName>
</protein>
<dbReference type="Proteomes" id="UP000235392">
    <property type="component" value="Unassembled WGS sequence"/>
</dbReference>
<dbReference type="InterPro" id="IPR046496">
    <property type="entry name" value="DUF6589"/>
</dbReference>
<feature type="region of interest" description="Disordered" evidence="1">
    <location>
        <begin position="253"/>
        <end position="278"/>
    </location>
</feature>
<evidence type="ECO:0000256" key="1">
    <source>
        <dbReference type="SAM" id="MobiDB-lite"/>
    </source>
</evidence>
<accession>A0A2N5VN74</accession>
<feature type="domain" description="DUF6589" evidence="2">
    <location>
        <begin position="8"/>
        <end position="181"/>
    </location>
</feature>
<sequence length="278" mass="31538">MTSESWNSTINKCYEEYFSPQACNKALQGSNTKLQNTLLLVHDFSTAVEAKRTMKAGDVGRLMLMWKKWCLMCQALPGITNYSSYLPRNVLLLTVILPPSLRKFLRHNLLISPSGRKDHFVAKDFWPEVQNYWLKFLYNKSGSGTHIESLKDIFSPIIFMLQKKLQSLKNDCGASIIHQSHQNIILGQSLSTFMSMARNRDILGGKGKKLGKFKKADAFDHVYRSGIKKIKHIISVTDRNLDQFLKHLPTDFHREKEGDDGQVGLNEEDTASAASGDI</sequence>
<evidence type="ECO:0000313" key="4">
    <source>
        <dbReference type="Proteomes" id="UP000235392"/>
    </source>
</evidence>
<reference evidence="3 4" key="1">
    <citation type="submission" date="2017-11" db="EMBL/GenBank/DDBJ databases">
        <title>De novo assembly and phasing of dikaryotic genomes from two isolates of Puccinia coronata f. sp. avenae, the causal agent of oat crown rust.</title>
        <authorList>
            <person name="Miller M.E."/>
            <person name="Zhang Y."/>
            <person name="Omidvar V."/>
            <person name="Sperschneider J."/>
            <person name="Schwessinger B."/>
            <person name="Raley C."/>
            <person name="Palmer J.M."/>
            <person name="Garnica D."/>
            <person name="Upadhyaya N."/>
            <person name="Rathjen J."/>
            <person name="Taylor J.M."/>
            <person name="Park R.F."/>
            <person name="Dodds P.N."/>
            <person name="Hirsch C.D."/>
            <person name="Kianian S.F."/>
            <person name="Figueroa M."/>
        </authorList>
    </citation>
    <scope>NUCLEOTIDE SEQUENCE [LARGE SCALE GENOMIC DNA]</scope>
    <source>
        <strain evidence="3">12SD80</strain>
    </source>
</reference>
<name>A0A2N5VN74_9BASI</name>
<dbReference type="AlphaFoldDB" id="A0A2N5VN74"/>
<comment type="caution">
    <text evidence="3">The sequence shown here is derived from an EMBL/GenBank/DDBJ whole genome shotgun (WGS) entry which is preliminary data.</text>
</comment>
<evidence type="ECO:0000313" key="3">
    <source>
        <dbReference type="EMBL" id="PLW51390.1"/>
    </source>
</evidence>
<proteinExistence type="predicted"/>
<organism evidence="3 4">
    <name type="scientific">Puccinia coronata f. sp. avenae</name>
    <dbReference type="NCBI Taxonomy" id="200324"/>
    <lineage>
        <taxon>Eukaryota</taxon>
        <taxon>Fungi</taxon>
        <taxon>Dikarya</taxon>
        <taxon>Basidiomycota</taxon>
        <taxon>Pucciniomycotina</taxon>
        <taxon>Pucciniomycetes</taxon>
        <taxon>Pucciniales</taxon>
        <taxon>Pucciniaceae</taxon>
        <taxon>Puccinia</taxon>
    </lineage>
</organism>
<evidence type="ECO:0000259" key="2">
    <source>
        <dbReference type="Pfam" id="PF20231"/>
    </source>
</evidence>